<sequence>MEQVPRPQPDVAPTAVLKVRLWLSGAPGGFWPKEDDIADPSLSSKATIADSESTTESLMQEDSWPTSDSGRSSRLSLQEEAPQSIRPRGTASPADAATLQHVHEHQPMLTQTLIHPPHGHTPRMDPQHTRRDISPSYAASLSKALLKIRIQYASSDEGDASDSASEQNGPRDHKKTQESSSSAYSSGEEDCEGEGPYAERRLRKSARARSCSFPLRLHRRSRAERAARNAAWQWSVTEQSPCYNYAPAIDTSNHACAPISDPFSAPKPVFEPPLFFVYPPSEANMPVVPEEVYALAKNYWENECNETEILMLEYIKTHRELRLGRERAALHKQRKEEQEYRALKKLFRKKRVQDDRENELIGLGAALPPSTSKPAKQSKSAEKTPFFATANRKRKPRRTLGALKTKLALALATHAAPRSTTPEQRPARDMPVGVPAAPRRQPRKPSTNVAARDPTPRRLSELQEELSNHIVWHAATRSAAAPPYPAPESPREGEVHQEAVENVEPMNISDHVGSPLTYDRAREHFVALYEDARMGDYVAEQGPAPLGDGIECAIADSTTTPTHGAASATISGYEFPQLIQPDATARLVNPFRLLDDIAPMGGAPEATCANGPEVSYGDDEFFAMLVDEEDEARSTVTMRFTRRPGVSSTLTSGDDIKDAATPGDHIANE</sequence>
<comment type="caution">
    <text evidence="1">The sequence shown here is derived from an EMBL/GenBank/DDBJ whole genome shotgun (WGS) entry which is preliminary data.</text>
</comment>
<proteinExistence type="predicted"/>
<accession>A0ACC2P786</accession>
<reference evidence="1" key="1">
    <citation type="submission" date="2023-04" db="EMBL/GenBank/DDBJ databases">
        <title>A chromosome-level genome assembly of the parasitoid wasp Eretmocerus hayati.</title>
        <authorList>
            <person name="Zhong Y."/>
            <person name="Liu S."/>
            <person name="Liu Y."/>
        </authorList>
    </citation>
    <scope>NUCLEOTIDE SEQUENCE</scope>
    <source>
        <strain evidence="1">ZJU_SS_LIU_2023</strain>
    </source>
</reference>
<protein>
    <submittedName>
        <fullName evidence="1">Uncharacterized protein</fullName>
    </submittedName>
</protein>
<evidence type="ECO:0000313" key="2">
    <source>
        <dbReference type="Proteomes" id="UP001239111"/>
    </source>
</evidence>
<keyword evidence="2" id="KW-1185">Reference proteome</keyword>
<evidence type="ECO:0000313" key="1">
    <source>
        <dbReference type="EMBL" id="KAJ8679296.1"/>
    </source>
</evidence>
<dbReference type="Proteomes" id="UP001239111">
    <property type="component" value="Chromosome 2"/>
</dbReference>
<name>A0ACC2P786_9HYME</name>
<dbReference type="EMBL" id="CM056742">
    <property type="protein sequence ID" value="KAJ8679296.1"/>
    <property type="molecule type" value="Genomic_DNA"/>
</dbReference>
<organism evidence="1 2">
    <name type="scientific">Eretmocerus hayati</name>
    <dbReference type="NCBI Taxonomy" id="131215"/>
    <lineage>
        <taxon>Eukaryota</taxon>
        <taxon>Metazoa</taxon>
        <taxon>Ecdysozoa</taxon>
        <taxon>Arthropoda</taxon>
        <taxon>Hexapoda</taxon>
        <taxon>Insecta</taxon>
        <taxon>Pterygota</taxon>
        <taxon>Neoptera</taxon>
        <taxon>Endopterygota</taxon>
        <taxon>Hymenoptera</taxon>
        <taxon>Apocrita</taxon>
        <taxon>Proctotrupomorpha</taxon>
        <taxon>Chalcidoidea</taxon>
        <taxon>Aphelinidae</taxon>
        <taxon>Aphelininae</taxon>
        <taxon>Eretmocerus</taxon>
    </lineage>
</organism>
<gene>
    <name evidence="1" type="ORF">QAD02_015083</name>
</gene>